<dbReference type="PANTHER" id="PTHR22600:SF57">
    <property type="entry name" value="BETA-N-ACETYLHEXOSAMINIDASE"/>
    <property type="match status" value="1"/>
</dbReference>
<dbReference type="CDD" id="cd06563">
    <property type="entry name" value="GH20_chitobiase-like"/>
    <property type="match status" value="1"/>
</dbReference>
<dbReference type="EMBL" id="JRYR02000001">
    <property type="protein sequence ID" value="OHX65632.1"/>
    <property type="molecule type" value="Genomic_DNA"/>
</dbReference>
<feature type="active site" description="Proton donor" evidence="6">
    <location>
        <position position="308"/>
    </location>
</feature>
<comment type="caution">
    <text evidence="10">The sequence shown here is derived from an EMBL/GenBank/DDBJ whole genome shotgun (WGS) entry which is preliminary data.</text>
</comment>
<evidence type="ECO:0000256" key="6">
    <source>
        <dbReference type="PIRSR" id="PIRSR625705-1"/>
    </source>
</evidence>
<comment type="catalytic activity">
    <reaction evidence="1">
        <text>Hydrolysis of terminal non-reducing N-acetyl-D-hexosamine residues in N-acetyl-beta-D-hexosaminides.</text>
        <dbReference type="EC" id="3.2.1.52"/>
    </reaction>
</comment>
<dbReference type="Gene3D" id="3.20.20.80">
    <property type="entry name" value="Glycosidases"/>
    <property type="match status" value="1"/>
</dbReference>
<dbReference type="GO" id="GO:0030203">
    <property type="term" value="P:glycosaminoglycan metabolic process"/>
    <property type="evidence" value="ECO:0007669"/>
    <property type="project" value="TreeGrafter"/>
</dbReference>
<dbReference type="Proteomes" id="UP000179797">
    <property type="component" value="Unassembled WGS sequence"/>
</dbReference>
<dbReference type="Gene3D" id="3.30.379.10">
    <property type="entry name" value="Chitobiase/beta-hexosaminidase domain 2-like"/>
    <property type="match status" value="1"/>
</dbReference>
<dbReference type="Pfam" id="PF02838">
    <property type="entry name" value="Glyco_hydro_20b"/>
    <property type="match status" value="1"/>
</dbReference>
<dbReference type="EC" id="3.2.1.52" evidence="3"/>
<evidence type="ECO:0000256" key="3">
    <source>
        <dbReference type="ARBA" id="ARBA00012663"/>
    </source>
</evidence>
<gene>
    <name evidence="10" type="ORF">NH26_04345</name>
</gene>
<evidence type="ECO:0000259" key="8">
    <source>
        <dbReference type="Pfam" id="PF00728"/>
    </source>
</evidence>
<feature type="domain" description="Glycoside hydrolase family 20 catalytic" evidence="8">
    <location>
        <begin position="143"/>
        <end position="469"/>
    </location>
</feature>
<feature type="signal peptide" evidence="7">
    <location>
        <begin position="1"/>
        <end position="19"/>
    </location>
</feature>
<evidence type="ECO:0000256" key="5">
    <source>
        <dbReference type="ARBA" id="ARBA00023295"/>
    </source>
</evidence>
<keyword evidence="11" id="KW-1185">Reference proteome</keyword>
<feature type="domain" description="Beta-hexosaminidase bacterial type N-terminal" evidence="9">
    <location>
        <begin position="23"/>
        <end position="139"/>
    </location>
</feature>
<name>A0A1S1YXA6_FLAPC</name>
<dbReference type="STRING" id="915059.NH26_04345"/>
<accession>A0A1S1YXA6</accession>
<dbReference type="SUPFAM" id="SSF55545">
    <property type="entry name" value="beta-N-acetylhexosaminidase-like domain"/>
    <property type="match status" value="1"/>
</dbReference>
<reference evidence="10 11" key="1">
    <citation type="journal article" date="2012" name="Int. J. Syst. Evol. Microbiol.">
        <title>Flammeovirga pacifica sp. nov., isolated from deep-sea sediment.</title>
        <authorList>
            <person name="Xu H."/>
            <person name="Fu Y."/>
            <person name="Yang N."/>
            <person name="Ding Z."/>
            <person name="Lai Q."/>
            <person name="Zeng R."/>
        </authorList>
    </citation>
    <scope>NUCLEOTIDE SEQUENCE [LARGE SCALE GENOMIC DNA]</scope>
    <source>
        <strain evidence="11">DSM 24597 / LMG 26175 / WPAGA1</strain>
    </source>
</reference>
<proteinExistence type="inferred from homology"/>
<sequence>MRLLLLSIFTLCVSFLSLAQEHSSIIPQPKEVKWNKGEFLLSNTTTISKGNSGLDIDYYIDQIAKQSGIQLSKSEKEYADVNLHIVKEFDLGEEAYRLTVHKTSIDITSSTEIGLRNGLSTLMQLIGTNNKVECVDIQDSPKYKWRGLMLDVSRHFFTIDEVKRYLDLMTRYKLNKFHWHLTEDQGWRIEIKKYPKLTEIGAWRTEKDGSRYGGFYTQEEIKEVVAYATERGIEVIPEIDMPGHMLGALASYPELACTEGPFEVWNRWGVSEDVLCAGNEKVYEFVEDVLKEIIPLFPSQYFHLGGDECPKSRWKECDKCQLKIKQEGLADEHELQSYFIHRVEKMVDNMNKKITGWDEIMEGGLSKTATVQLWRDWHDPQAISKIAKMGNDVIASPTSCCYFDYDTKTTEVAQVYAFNPTPDDLNEEEAKHILGGECTVWTERIPNQKRADFMIFPRAIAFSEALWSGGKENGLKEFEARLEKQYPLLDQLGVAYGPSSDVMSVSTSQNNGQISLEAIPLIKDVTIKYKLNESGEYVALNESLKVDQSADIYFQGFKNGKLYGDPIIKSFELHKGNSAKIKLVDEASKPYQNEGAKTLINSIVGGHNFKDETWLGFNGQDLQAILTWEKAQVINTIEFSSFDEMGSWIMSPYEFKILASKDGKKYKEVSKKINKVVDGNINHFTLQLKKPLKDIKDIKIIIKHPGELPKNHGGAGKPSWMMIDEIIIK</sequence>
<organism evidence="10 11">
    <name type="scientific">Flammeovirga pacifica</name>
    <dbReference type="NCBI Taxonomy" id="915059"/>
    <lineage>
        <taxon>Bacteria</taxon>
        <taxon>Pseudomonadati</taxon>
        <taxon>Bacteroidota</taxon>
        <taxon>Cytophagia</taxon>
        <taxon>Cytophagales</taxon>
        <taxon>Flammeovirgaceae</taxon>
        <taxon>Flammeovirga</taxon>
    </lineage>
</organism>
<dbReference type="InterPro" id="IPR029018">
    <property type="entry name" value="Hex-like_dom2"/>
</dbReference>
<dbReference type="PRINTS" id="PR00738">
    <property type="entry name" value="GLHYDRLASE20"/>
</dbReference>
<keyword evidence="5" id="KW-0326">Glycosidase</keyword>
<dbReference type="InterPro" id="IPR025705">
    <property type="entry name" value="Beta_hexosaminidase_sua/sub"/>
</dbReference>
<dbReference type="PANTHER" id="PTHR22600">
    <property type="entry name" value="BETA-HEXOSAMINIDASE"/>
    <property type="match status" value="1"/>
</dbReference>
<dbReference type="InterPro" id="IPR015882">
    <property type="entry name" value="HEX_bac_N"/>
</dbReference>
<evidence type="ECO:0000256" key="1">
    <source>
        <dbReference type="ARBA" id="ARBA00001231"/>
    </source>
</evidence>
<dbReference type="InterPro" id="IPR017853">
    <property type="entry name" value="GH"/>
</dbReference>
<feature type="chain" id="PRO_5010323984" description="beta-N-acetylhexosaminidase" evidence="7">
    <location>
        <begin position="20"/>
        <end position="729"/>
    </location>
</feature>
<evidence type="ECO:0000256" key="2">
    <source>
        <dbReference type="ARBA" id="ARBA00006285"/>
    </source>
</evidence>
<dbReference type="SUPFAM" id="SSF51445">
    <property type="entry name" value="(Trans)glycosidases"/>
    <property type="match status" value="1"/>
</dbReference>
<keyword evidence="7" id="KW-0732">Signal</keyword>
<dbReference type="OrthoDB" id="9763537at2"/>
<protein>
    <recommendedName>
        <fullName evidence="3">beta-N-acetylhexosaminidase</fullName>
        <ecNumber evidence="3">3.2.1.52</ecNumber>
    </recommendedName>
</protein>
<evidence type="ECO:0000259" key="9">
    <source>
        <dbReference type="Pfam" id="PF02838"/>
    </source>
</evidence>
<dbReference type="InterPro" id="IPR015883">
    <property type="entry name" value="Glyco_hydro_20_cat"/>
</dbReference>
<evidence type="ECO:0000256" key="4">
    <source>
        <dbReference type="ARBA" id="ARBA00022801"/>
    </source>
</evidence>
<dbReference type="AlphaFoldDB" id="A0A1S1YXA6"/>
<evidence type="ECO:0000313" key="10">
    <source>
        <dbReference type="EMBL" id="OHX65632.1"/>
    </source>
</evidence>
<dbReference type="Pfam" id="PF00728">
    <property type="entry name" value="Glyco_hydro_20"/>
    <property type="match status" value="1"/>
</dbReference>
<comment type="similarity">
    <text evidence="2">Belongs to the glycosyl hydrolase 20 family.</text>
</comment>
<dbReference type="GO" id="GO:0005975">
    <property type="term" value="P:carbohydrate metabolic process"/>
    <property type="evidence" value="ECO:0007669"/>
    <property type="project" value="InterPro"/>
</dbReference>
<dbReference type="RefSeq" id="WP_044222076.1">
    <property type="nucleotide sequence ID" value="NZ_JRYR02000001.1"/>
</dbReference>
<dbReference type="GO" id="GO:0004563">
    <property type="term" value="F:beta-N-acetylhexosaminidase activity"/>
    <property type="evidence" value="ECO:0007669"/>
    <property type="project" value="UniProtKB-EC"/>
</dbReference>
<evidence type="ECO:0000313" key="11">
    <source>
        <dbReference type="Proteomes" id="UP000179797"/>
    </source>
</evidence>
<keyword evidence="4" id="KW-0378">Hydrolase</keyword>
<evidence type="ECO:0000256" key="7">
    <source>
        <dbReference type="SAM" id="SignalP"/>
    </source>
</evidence>
<dbReference type="GO" id="GO:0016020">
    <property type="term" value="C:membrane"/>
    <property type="evidence" value="ECO:0007669"/>
    <property type="project" value="TreeGrafter"/>
</dbReference>